<dbReference type="EMBL" id="KB097744">
    <property type="protein sequence ID" value="ESN90818.1"/>
    <property type="molecule type" value="Genomic_DNA"/>
</dbReference>
<name>T1EIF8_HELRO</name>
<evidence type="ECO:0000259" key="1">
    <source>
        <dbReference type="PROSITE" id="PS50132"/>
    </source>
</evidence>
<dbReference type="PANTHER" id="PTHR10845">
    <property type="entry name" value="REGULATOR OF G PROTEIN SIGNALING"/>
    <property type="match status" value="1"/>
</dbReference>
<dbReference type="HOGENOM" id="CLU_059863_1_4_1"/>
<evidence type="ECO:0000313" key="3">
    <source>
        <dbReference type="EnsemblMetazoa" id="HelroP136785"/>
    </source>
</evidence>
<evidence type="ECO:0000313" key="4">
    <source>
        <dbReference type="Proteomes" id="UP000015101"/>
    </source>
</evidence>
<dbReference type="PRINTS" id="PR01301">
    <property type="entry name" value="RGSPROTEIN"/>
</dbReference>
<dbReference type="RefSeq" id="XP_009031030.1">
    <property type="nucleotide sequence ID" value="XM_009032782.1"/>
</dbReference>
<dbReference type="eggNOG" id="KOG3589">
    <property type="taxonomic scope" value="Eukaryota"/>
</dbReference>
<dbReference type="Gene3D" id="1.10.167.10">
    <property type="entry name" value="Regulator of G-protein Signalling 4, domain 2"/>
    <property type="match status" value="1"/>
</dbReference>
<gene>
    <name evidence="3" type="primary">20196358</name>
    <name evidence="2" type="ORF">HELRODRAFT_136785</name>
</gene>
<dbReference type="SUPFAM" id="SSF48097">
    <property type="entry name" value="Regulator of G-protein signaling, RGS"/>
    <property type="match status" value="1"/>
</dbReference>
<dbReference type="STRING" id="6412.T1EIF8"/>
<dbReference type="FunFam" id="1.10.167.10:FF:000001">
    <property type="entry name" value="Putative regulator of g-protein signaling 12"/>
    <property type="match status" value="1"/>
</dbReference>
<dbReference type="KEGG" id="hro:HELRODRAFT_136785"/>
<dbReference type="InterPro" id="IPR044926">
    <property type="entry name" value="RGS_subdomain_2"/>
</dbReference>
<dbReference type="OrthoDB" id="10266999at2759"/>
<dbReference type="EMBL" id="AMQM01008236">
    <property type="status" value="NOT_ANNOTATED_CDS"/>
    <property type="molecule type" value="Genomic_DNA"/>
</dbReference>
<evidence type="ECO:0000313" key="2">
    <source>
        <dbReference type="EMBL" id="ESN90818.1"/>
    </source>
</evidence>
<keyword evidence="4" id="KW-1185">Reference proteome</keyword>
<reference evidence="3" key="3">
    <citation type="submission" date="2015-06" db="UniProtKB">
        <authorList>
            <consortium name="EnsemblMetazoa"/>
        </authorList>
    </citation>
    <scope>IDENTIFICATION</scope>
</reference>
<dbReference type="PANTHER" id="PTHR10845:SF192">
    <property type="entry name" value="DOUBLE HIT, ISOFORM B"/>
    <property type="match status" value="1"/>
</dbReference>
<accession>T1EIF8</accession>
<dbReference type="SMART" id="SM00315">
    <property type="entry name" value="RGS"/>
    <property type="match status" value="1"/>
</dbReference>
<sequence length="119" mass="14299">KVIGWGVSFDNLLADKEGVQIFMEFLKIEYNQENLVFWLKCEDYKKLSYDEVCLAAMEMYKTHVSEDSMEMVNVDYNVRKKIEHEICQASVHLFHDAQQHIYSLMKEDIYPRFKRSELY</sequence>
<dbReference type="InterPro" id="IPR036305">
    <property type="entry name" value="RGS_sf"/>
</dbReference>
<reference evidence="2 4" key="2">
    <citation type="journal article" date="2013" name="Nature">
        <title>Insights into bilaterian evolution from three spiralian genomes.</title>
        <authorList>
            <person name="Simakov O."/>
            <person name="Marletaz F."/>
            <person name="Cho S.J."/>
            <person name="Edsinger-Gonzales E."/>
            <person name="Havlak P."/>
            <person name="Hellsten U."/>
            <person name="Kuo D.H."/>
            <person name="Larsson T."/>
            <person name="Lv J."/>
            <person name="Arendt D."/>
            <person name="Savage R."/>
            <person name="Osoegawa K."/>
            <person name="de Jong P."/>
            <person name="Grimwood J."/>
            <person name="Chapman J.A."/>
            <person name="Shapiro H."/>
            <person name="Aerts A."/>
            <person name="Otillar R.P."/>
            <person name="Terry A.Y."/>
            <person name="Boore J.L."/>
            <person name="Grigoriev I.V."/>
            <person name="Lindberg D.R."/>
            <person name="Seaver E.C."/>
            <person name="Weisblat D.A."/>
            <person name="Putnam N.H."/>
            <person name="Rokhsar D.S."/>
        </authorList>
    </citation>
    <scope>NUCLEOTIDE SEQUENCE</scope>
</reference>
<dbReference type="AlphaFoldDB" id="T1EIF8"/>
<dbReference type="PROSITE" id="PS50132">
    <property type="entry name" value="RGS"/>
    <property type="match status" value="1"/>
</dbReference>
<reference evidence="4" key="1">
    <citation type="submission" date="2012-12" db="EMBL/GenBank/DDBJ databases">
        <authorList>
            <person name="Hellsten U."/>
            <person name="Grimwood J."/>
            <person name="Chapman J.A."/>
            <person name="Shapiro H."/>
            <person name="Aerts A."/>
            <person name="Otillar R.P."/>
            <person name="Terry A.Y."/>
            <person name="Boore J.L."/>
            <person name="Simakov O."/>
            <person name="Marletaz F."/>
            <person name="Cho S.-J."/>
            <person name="Edsinger-Gonzales E."/>
            <person name="Havlak P."/>
            <person name="Kuo D.-H."/>
            <person name="Larsson T."/>
            <person name="Lv J."/>
            <person name="Arendt D."/>
            <person name="Savage R."/>
            <person name="Osoegawa K."/>
            <person name="de Jong P."/>
            <person name="Lindberg D.R."/>
            <person name="Seaver E.C."/>
            <person name="Weisblat D.A."/>
            <person name="Putnam N.H."/>
            <person name="Grigoriev I.V."/>
            <person name="Rokhsar D.S."/>
        </authorList>
    </citation>
    <scope>NUCLEOTIDE SEQUENCE</scope>
</reference>
<dbReference type="OMA" id="MMSLMAW"/>
<dbReference type="EnsemblMetazoa" id="HelroT136785">
    <property type="protein sequence ID" value="HelroP136785"/>
    <property type="gene ID" value="HelroG136785"/>
</dbReference>
<proteinExistence type="predicted"/>
<dbReference type="GeneID" id="20196358"/>
<protein>
    <recommendedName>
        <fullName evidence="1">RGS domain-containing protein</fullName>
    </recommendedName>
</protein>
<dbReference type="InParanoid" id="T1EIF8"/>
<dbReference type="InterPro" id="IPR016137">
    <property type="entry name" value="RGS"/>
</dbReference>
<dbReference type="CTD" id="20196358"/>
<dbReference type="Proteomes" id="UP000015101">
    <property type="component" value="Unassembled WGS sequence"/>
</dbReference>
<organism evidence="3 4">
    <name type="scientific">Helobdella robusta</name>
    <name type="common">Californian leech</name>
    <dbReference type="NCBI Taxonomy" id="6412"/>
    <lineage>
        <taxon>Eukaryota</taxon>
        <taxon>Metazoa</taxon>
        <taxon>Spiralia</taxon>
        <taxon>Lophotrochozoa</taxon>
        <taxon>Annelida</taxon>
        <taxon>Clitellata</taxon>
        <taxon>Hirudinea</taxon>
        <taxon>Rhynchobdellida</taxon>
        <taxon>Glossiphoniidae</taxon>
        <taxon>Helobdella</taxon>
    </lineage>
</organism>
<dbReference type="Pfam" id="PF00615">
    <property type="entry name" value="RGS"/>
    <property type="match status" value="1"/>
</dbReference>
<feature type="domain" description="RGS" evidence="1">
    <location>
        <begin position="8"/>
        <end position="119"/>
    </location>
</feature>